<dbReference type="EMBL" id="AY521625">
    <property type="protein sequence ID" value="AAS18045.1"/>
    <property type="molecule type" value="Genomic_DNA"/>
</dbReference>
<dbReference type="KEGG" id="vg:3197096"/>
<evidence type="ECO:0000313" key="2">
    <source>
        <dbReference type="EMBL" id="AAS18045.1"/>
    </source>
</evidence>
<reference evidence="2 3" key="1">
    <citation type="journal article" date="2004" name="J. Virol.">
        <title>Functional genomics analysis of Singapore grouper iridovirus: complete sequence determination and proteomic analysis.</title>
        <authorList>
            <person name="Song W.J."/>
            <person name="Qin Q.W."/>
            <person name="Qiu J."/>
            <person name="Huang C.H."/>
            <person name="Wang F."/>
            <person name="Hew C.L."/>
        </authorList>
    </citation>
    <scope>NUCLEOTIDE SEQUENCE [LARGE SCALE GENOMIC DNA]</scope>
</reference>
<dbReference type="GeneID" id="3197096"/>
<keyword evidence="3" id="KW-1185">Reference proteome</keyword>
<protein>
    <recommendedName>
        <fullName evidence="4">Ig-like domain-containing protein</fullName>
    </recommendedName>
</protein>
<dbReference type="RefSeq" id="YP_164125.1">
    <property type="nucleotide sequence ID" value="NC_006549.1"/>
</dbReference>
<gene>
    <name evidence="2" type="ORF">ORF030L</name>
</gene>
<proteinExistence type="predicted"/>
<keyword evidence="1" id="KW-1133">Transmembrane helix</keyword>
<evidence type="ECO:0000256" key="1">
    <source>
        <dbReference type="SAM" id="Phobius"/>
    </source>
</evidence>
<name>Q5YFN5_9VIRU</name>
<accession>Q5YFN5</accession>
<organism evidence="2 3">
    <name type="scientific">Singapore grouper iridovirus</name>
    <dbReference type="NCBI Taxonomy" id="262968"/>
    <lineage>
        <taxon>Viruses</taxon>
        <taxon>Varidnaviria</taxon>
        <taxon>Bamfordvirae</taxon>
        <taxon>Nucleocytoviricota</taxon>
        <taxon>Megaviricetes</taxon>
        <taxon>Pimascovirales</taxon>
        <taxon>Pimascovirales incertae sedis</taxon>
        <taxon>Iridoviridae</taxon>
        <taxon>Alphairidovirinae</taxon>
        <taxon>Ranavirus</taxon>
        <taxon>Ranavirus epinephelus1</taxon>
    </lineage>
</organism>
<dbReference type="Proteomes" id="UP000172127">
    <property type="component" value="Segment"/>
</dbReference>
<keyword evidence="1" id="KW-0472">Membrane</keyword>
<keyword evidence="1" id="KW-0812">Transmembrane</keyword>
<dbReference type="Gene3D" id="2.60.40.10">
    <property type="entry name" value="Immunoglobulins"/>
    <property type="match status" value="1"/>
</dbReference>
<feature type="transmembrane region" description="Helical" evidence="1">
    <location>
        <begin position="309"/>
        <end position="327"/>
    </location>
</feature>
<sequence length="341" mass="37906">MAIIVLLSLLITCVTCTVYHVTCDEGFPCKLNCKIPRGVSVKSIIWKRTLTSNTDVVFTYTKKGPIHSQNNTIPHVLVADIKDFFNIDNCVLELINPKLKDDDGGYDCSYATYKSHVTITSYVKVRESITKLSLSVSEKTLTYTARIRMGDPVMSCDNNVSPKTSVRKDSESYRILTATVNEPTSLQYNISCVLTTGGAQRRTIFVQRLTHVKVDDNHDGFLNISCFNDSLFGNVVWYRGTDLVAKNGSSLPEWGSVFKLFSDGTLRAALGKHMQTYTCIDGANLVKTVVNTTIAFGERSHKRSSVSNVIVLCFGILVTLGIIAFVIKTRRDRKRQDTSDA</sequence>
<evidence type="ECO:0008006" key="4">
    <source>
        <dbReference type="Google" id="ProtNLM"/>
    </source>
</evidence>
<evidence type="ECO:0000313" key="3">
    <source>
        <dbReference type="Proteomes" id="UP000172127"/>
    </source>
</evidence>
<dbReference type="InterPro" id="IPR013783">
    <property type="entry name" value="Ig-like_fold"/>
</dbReference>